<dbReference type="PANTHER" id="PTHR42954">
    <property type="entry name" value="FE(2+) TRANSPORT PROTEIN A"/>
    <property type="match status" value="1"/>
</dbReference>
<keyword evidence="1" id="KW-0408">Iron</keyword>
<dbReference type="SUPFAM" id="SSF50037">
    <property type="entry name" value="C-terminal domain of transcriptional repressors"/>
    <property type="match status" value="1"/>
</dbReference>
<reference evidence="3" key="1">
    <citation type="journal article" date="2014" name="Int. J. Syst. Evol. Microbiol.">
        <title>Complete genome sequence of Corynebacterium casei LMG S-19264T (=DSM 44701T), isolated from a smear-ripened cheese.</title>
        <authorList>
            <consortium name="US DOE Joint Genome Institute (JGI-PGF)"/>
            <person name="Walter F."/>
            <person name="Albersmeier A."/>
            <person name="Kalinowski J."/>
            <person name="Ruckert C."/>
        </authorList>
    </citation>
    <scope>NUCLEOTIDE SEQUENCE</scope>
    <source>
        <strain evidence="3">KCTC 32182</strain>
    </source>
</reference>
<comment type="caution">
    <text evidence="3">The sequence shown here is derived from an EMBL/GenBank/DDBJ whole genome shotgun (WGS) entry which is preliminary data.</text>
</comment>
<sequence length="75" mass="8129">MQTLDQLSRGDRAVIARLDLDDEACRRVAAFGLLPGETLRVERIAPLGGPLVLQVGTTHVLLRRSLARAIGVRLA</sequence>
<evidence type="ECO:0000313" key="4">
    <source>
        <dbReference type="Proteomes" id="UP000645257"/>
    </source>
</evidence>
<gene>
    <name evidence="3" type="ORF">GCM10011289_04720</name>
</gene>
<dbReference type="AlphaFoldDB" id="A0A918NXL8"/>
<evidence type="ECO:0000259" key="2">
    <source>
        <dbReference type="SMART" id="SM00899"/>
    </source>
</evidence>
<dbReference type="EMBL" id="BMYX01000001">
    <property type="protein sequence ID" value="GGY05199.1"/>
    <property type="molecule type" value="Genomic_DNA"/>
</dbReference>
<dbReference type="SMART" id="SM00899">
    <property type="entry name" value="FeoA"/>
    <property type="match status" value="1"/>
</dbReference>
<dbReference type="GO" id="GO:0046914">
    <property type="term" value="F:transition metal ion binding"/>
    <property type="evidence" value="ECO:0007669"/>
    <property type="project" value="InterPro"/>
</dbReference>
<organism evidence="3 4">
    <name type="scientific">Paludibacterium paludis</name>
    <dbReference type="NCBI Taxonomy" id="1225769"/>
    <lineage>
        <taxon>Bacteria</taxon>
        <taxon>Pseudomonadati</taxon>
        <taxon>Pseudomonadota</taxon>
        <taxon>Betaproteobacteria</taxon>
        <taxon>Neisseriales</taxon>
        <taxon>Chromobacteriaceae</taxon>
        <taxon>Paludibacterium</taxon>
    </lineage>
</organism>
<evidence type="ECO:0000256" key="1">
    <source>
        <dbReference type="ARBA" id="ARBA00023004"/>
    </source>
</evidence>
<keyword evidence="4" id="KW-1185">Reference proteome</keyword>
<evidence type="ECO:0000313" key="3">
    <source>
        <dbReference type="EMBL" id="GGY05199.1"/>
    </source>
</evidence>
<dbReference type="InterPro" id="IPR008988">
    <property type="entry name" value="Transcriptional_repressor_C"/>
</dbReference>
<dbReference type="RefSeq" id="WP_189530713.1">
    <property type="nucleotide sequence ID" value="NZ_BMYX01000001.1"/>
</dbReference>
<dbReference type="InterPro" id="IPR007167">
    <property type="entry name" value="Fe-transptr_FeoA-like"/>
</dbReference>
<reference evidence="3" key="2">
    <citation type="submission" date="2020-09" db="EMBL/GenBank/DDBJ databases">
        <authorList>
            <person name="Sun Q."/>
            <person name="Kim S."/>
        </authorList>
    </citation>
    <scope>NUCLEOTIDE SEQUENCE</scope>
    <source>
        <strain evidence="3">KCTC 32182</strain>
    </source>
</reference>
<name>A0A918NXL8_9NEIS</name>
<protein>
    <recommendedName>
        <fullName evidence="2">Ferrous iron transporter FeoA-like domain-containing protein</fullName>
    </recommendedName>
</protein>
<dbReference type="Gene3D" id="2.30.30.90">
    <property type="match status" value="1"/>
</dbReference>
<feature type="domain" description="Ferrous iron transporter FeoA-like" evidence="2">
    <location>
        <begin position="2"/>
        <end position="74"/>
    </location>
</feature>
<dbReference type="InterPro" id="IPR038157">
    <property type="entry name" value="FeoA_core_dom"/>
</dbReference>
<dbReference type="PANTHER" id="PTHR42954:SF2">
    <property type="entry name" value="FE(2+) TRANSPORT PROTEIN A"/>
    <property type="match status" value="1"/>
</dbReference>
<proteinExistence type="predicted"/>
<dbReference type="Pfam" id="PF04023">
    <property type="entry name" value="FeoA"/>
    <property type="match status" value="1"/>
</dbReference>
<dbReference type="InterPro" id="IPR052713">
    <property type="entry name" value="FeoA"/>
</dbReference>
<accession>A0A918NXL8</accession>
<dbReference type="Proteomes" id="UP000645257">
    <property type="component" value="Unassembled WGS sequence"/>
</dbReference>